<evidence type="ECO:0008006" key="4">
    <source>
        <dbReference type="Google" id="ProtNLM"/>
    </source>
</evidence>
<comment type="caution">
    <text evidence="2">The sequence shown here is derived from an EMBL/GenBank/DDBJ whole genome shotgun (WGS) entry which is preliminary data.</text>
</comment>
<dbReference type="PANTHER" id="PTHR31377:SF0">
    <property type="entry name" value="AGMATINE DEIMINASE-RELATED"/>
    <property type="match status" value="1"/>
</dbReference>
<dbReference type="GO" id="GO:0009446">
    <property type="term" value="P:putrescine biosynthetic process"/>
    <property type="evidence" value="ECO:0007669"/>
    <property type="project" value="InterPro"/>
</dbReference>
<organism evidence="2 3">
    <name type="scientific">Hoylesella pleuritidis F0068</name>
    <dbReference type="NCBI Taxonomy" id="1081904"/>
    <lineage>
        <taxon>Bacteria</taxon>
        <taxon>Pseudomonadati</taxon>
        <taxon>Bacteroidota</taxon>
        <taxon>Bacteroidia</taxon>
        <taxon>Bacteroidales</taxon>
        <taxon>Prevotellaceae</taxon>
        <taxon>Hoylesella</taxon>
    </lineage>
</organism>
<dbReference type="Proteomes" id="UP000016600">
    <property type="component" value="Unassembled WGS sequence"/>
</dbReference>
<proteinExistence type="predicted"/>
<sequence length="353" mass="39893">MSKQTMKSHHTDYVLPAEWSEQSGVQMTWPHAATDWLPYLEDITHTCVEMARIIVRYEPLLIVIPDPAPVKARLYDEIDARWHSRLHFFACPTNDTWARDHAVLTLIASDGRVLPLDFKFNGWGEKFPSVLDNTINSRLAAVGFFSVVPEDHTDFVLEGGSIESDGRGTIFTTSQCLLAKNRNFPCKKSFIEAQLKAYLRAKRVVWLDHGNLIGDDTDGHIDTIVRTAPDDALLYIGCNDADDEQFDDFRALEQQLMTLRTADGKPYKLLKLPMPEAIFDGQERLPATYANFLIINGAVLCPTYNQPRKDAEAMQTIAQAYPGREVIGIDARTIIRQHGSVHCLTMQFPRGLF</sequence>
<dbReference type="SUPFAM" id="SSF55909">
    <property type="entry name" value="Pentein"/>
    <property type="match status" value="1"/>
</dbReference>
<accession>U2KK78</accession>
<evidence type="ECO:0000313" key="3">
    <source>
        <dbReference type="Proteomes" id="UP000016600"/>
    </source>
</evidence>
<gene>
    <name evidence="2" type="ORF">HMPREF1218_0673</name>
</gene>
<dbReference type="GO" id="GO:0047632">
    <property type="term" value="F:agmatine deiminase activity"/>
    <property type="evidence" value="ECO:0007669"/>
    <property type="project" value="TreeGrafter"/>
</dbReference>
<dbReference type="Gene3D" id="3.75.10.10">
    <property type="entry name" value="L-arginine/glycine Amidinotransferase, Chain A"/>
    <property type="match status" value="1"/>
</dbReference>
<dbReference type="EMBL" id="AWET01000045">
    <property type="protein sequence ID" value="ERJ98891.1"/>
    <property type="molecule type" value="Genomic_DNA"/>
</dbReference>
<keyword evidence="1" id="KW-0378">Hydrolase</keyword>
<protein>
    <recommendedName>
        <fullName evidence="4">Agmatine deiminase</fullName>
    </recommendedName>
</protein>
<dbReference type="RefSeq" id="WP_021584754.1">
    <property type="nucleotide sequence ID" value="NZ_AWET01000045.1"/>
</dbReference>
<evidence type="ECO:0000313" key="2">
    <source>
        <dbReference type="EMBL" id="ERJ98891.1"/>
    </source>
</evidence>
<dbReference type="GO" id="GO:0004668">
    <property type="term" value="F:protein-arginine deiminase activity"/>
    <property type="evidence" value="ECO:0007669"/>
    <property type="project" value="InterPro"/>
</dbReference>
<dbReference type="PANTHER" id="PTHR31377">
    <property type="entry name" value="AGMATINE DEIMINASE-RELATED"/>
    <property type="match status" value="1"/>
</dbReference>
<dbReference type="PATRIC" id="fig|1081904.3.peg.2104"/>
<keyword evidence="3" id="KW-1185">Reference proteome</keyword>
<reference evidence="2 3" key="1">
    <citation type="submission" date="2013-08" db="EMBL/GenBank/DDBJ databases">
        <authorList>
            <person name="Durkin A.S."/>
            <person name="Haft D.R."/>
            <person name="McCorrison J."/>
            <person name="Torralba M."/>
            <person name="Gillis M."/>
            <person name="Haft D.H."/>
            <person name="Methe B."/>
            <person name="Sutton G."/>
            <person name="Nelson K.E."/>
        </authorList>
    </citation>
    <scope>NUCLEOTIDE SEQUENCE [LARGE SCALE GENOMIC DNA]</scope>
    <source>
        <strain evidence="2 3">F0068</strain>
    </source>
</reference>
<name>U2KK78_9BACT</name>
<evidence type="ECO:0000256" key="1">
    <source>
        <dbReference type="ARBA" id="ARBA00022801"/>
    </source>
</evidence>
<dbReference type="AlphaFoldDB" id="U2KK78"/>
<dbReference type="InterPro" id="IPR007466">
    <property type="entry name" value="Peptidyl-Arg-deiminase_porph"/>
</dbReference>
<dbReference type="Pfam" id="PF04371">
    <property type="entry name" value="PAD_porph"/>
    <property type="match status" value="1"/>
</dbReference>